<feature type="compositionally biased region" description="Polar residues" evidence="1">
    <location>
        <begin position="288"/>
        <end position="303"/>
    </location>
</feature>
<evidence type="ECO:0000313" key="3">
    <source>
        <dbReference type="Proteomes" id="UP000837857"/>
    </source>
</evidence>
<organism evidence="2 3">
    <name type="scientific">Iphiclides podalirius</name>
    <name type="common">scarce swallowtail</name>
    <dbReference type="NCBI Taxonomy" id="110791"/>
    <lineage>
        <taxon>Eukaryota</taxon>
        <taxon>Metazoa</taxon>
        <taxon>Ecdysozoa</taxon>
        <taxon>Arthropoda</taxon>
        <taxon>Hexapoda</taxon>
        <taxon>Insecta</taxon>
        <taxon>Pterygota</taxon>
        <taxon>Neoptera</taxon>
        <taxon>Endopterygota</taxon>
        <taxon>Lepidoptera</taxon>
        <taxon>Glossata</taxon>
        <taxon>Ditrysia</taxon>
        <taxon>Papilionoidea</taxon>
        <taxon>Papilionidae</taxon>
        <taxon>Papilioninae</taxon>
        <taxon>Iphiclides</taxon>
    </lineage>
</organism>
<keyword evidence="3" id="KW-1185">Reference proteome</keyword>
<dbReference type="EMBL" id="OW152818">
    <property type="protein sequence ID" value="CAH2071565.1"/>
    <property type="molecule type" value="Genomic_DNA"/>
</dbReference>
<feature type="non-terminal residue" evidence="2">
    <location>
        <position position="377"/>
    </location>
</feature>
<feature type="compositionally biased region" description="Basic residues" evidence="1">
    <location>
        <begin position="364"/>
        <end position="377"/>
    </location>
</feature>
<feature type="region of interest" description="Disordered" evidence="1">
    <location>
        <begin position="120"/>
        <end position="199"/>
    </location>
</feature>
<feature type="compositionally biased region" description="Basic and acidic residues" evidence="1">
    <location>
        <begin position="340"/>
        <end position="353"/>
    </location>
</feature>
<protein>
    <recommendedName>
        <fullName evidence="4">Gag protein</fullName>
    </recommendedName>
</protein>
<feature type="compositionally biased region" description="Low complexity" evidence="1">
    <location>
        <begin position="183"/>
        <end position="192"/>
    </location>
</feature>
<evidence type="ECO:0000313" key="2">
    <source>
        <dbReference type="EMBL" id="CAH2071565.1"/>
    </source>
</evidence>
<proteinExistence type="predicted"/>
<reference evidence="2" key="1">
    <citation type="submission" date="2022-03" db="EMBL/GenBank/DDBJ databases">
        <authorList>
            <person name="Martin H S."/>
        </authorList>
    </citation>
    <scope>NUCLEOTIDE SEQUENCE</scope>
</reference>
<name>A0ABN8J131_9NEOP</name>
<feature type="region of interest" description="Disordered" evidence="1">
    <location>
        <begin position="288"/>
        <end position="377"/>
    </location>
</feature>
<dbReference type="Proteomes" id="UP000837857">
    <property type="component" value="Chromosome 6"/>
</dbReference>
<dbReference type="InterPro" id="IPR036875">
    <property type="entry name" value="Znf_CCHC_sf"/>
</dbReference>
<evidence type="ECO:0008006" key="4">
    <source>
        <dbReference type="Google" id="ProtNLM"/>
    </source>
</evidence>
<feature type="compositionally biased region" description="Low complexity" evidence="1">
    <location>
        <begin position="162"/>
        <end position="174"/>
    </location>
</feature>
<sequence length="377" mass="42477">MLLTHEAATWWQGVKSTMNKWDHALTSLRGAFGDSRPPHRIYKELFANPQQASEKTELFISKTRALLSRLPKDDLTTKVQMDMVYGLLHSKIRERLRREEIDTFDTLLRKSREIEEYDVTLSTSGLQNKLRQRQFPPPSRHAASIAAAQRSTTAPPLPPQSAPKAPAPAAESSAHGTYRRSPRCSVVSPSPSFLQPHGSSTPFANARRRYCFYCKNYGHTRDECRRLAAKGKQDIDNTADPVPSCYGCNERGVTRSQCAKCNSDFSACEHDRPKGALMGNYGKYHSSDLTPFTQKSDNKQTTPVIPKKGRGRPRIKQSGTKLGPGRVTNLEGEPITQRNSLERALESRQRVSRDAPQPNVIGPRPRRHRKLPLRLRD</sequence>
<accession>A0ABN8J131</accession>
<feature type="compositionally biased region" description="Polar residues" evidence="1">
    <location>
        <begin position="120"/>
        <end position="129"/>
    </location>
</feature>
<dbReference type="SUPFAM" id="SSF57756">
    <property type="entry name" value="Retrovirus zinc finger-like domains"/>
    <property type="match status" value="1"/>
</dbReference>
<gene>
    <name evidence="2" type="ORF">IPOD504_LOCUS15176</name>
</gene>
<evidence type="ECO:0000256" key="1">
    <source>
        <dbReference type="SAM" id="MobiDB-lite"/>
    </source>
</evidence>